<gene>
    <name evidence="1" type="ORF">E4167_20570</name>
</gene>
<dbReference type="RefSeq" id="WP_046487214.1">
    <property type="nucleotide sequence ID" value="NZ_CP039631.3"/>
</dbReference>
<evidence type="ECO:0000313" key="1">
    <source>
        <dbReference type="EMBL" id="QCG66967.1"/>
    </source>
</evidence>
<proteinExistence type="predicted"/>
<sequence>MVQRLDPFDNYRAEHKALRIRHIRSALDILSKATYPNITNLAIDVAKIVKEFEYRDFESLPEKTKVKGFKPVSHVTLLRNSDYRLYLDRSGKIDESAEETPVVTTSDFEALKIRNASLNGQIDQLKLTIRNIDSGVLPNSPEETDKLRSETESLRDALTMVCRVLDNVLGECSQVLITVPPGQETEQQPSPGLWGLFDIIATYDELLKLDTLRRQLCKV</sequence>
<reference evidence="2" key="1">
    <citation type="submission" date="2019-04" db="EMBL/GenBank/DDBJ databases">
        <title>Complete genome sequence of Pseudomonas veronii strain PVy, a versatile degrader capable of using multiple contaminants as sole carbon sources.</title>
        <authorList>
            <person name="Lopez-Echartea E."/>
            <person name="Ridl J."/>
            <person name="Pajer P."/>
            <person name="Strejcek M."/>
            <person name="Suman J."/>
            <person name="Uhlik O."/>
        </authorList>
    </citation>
    <scope>NUCLEOTIDE SEQUENCE [LARGE SCALE GENOMIC DNA]</scope>
    <source>
        <strain evidence="2">Pvy</strain>
    </source>
</reference>
<name>A0A4P7Y7E6_PSEVE</name>
<dbReference type="EMBL" id="CP039631">
    <property type="protein sequence ID" value="QCG66967.1"/>
    <property type="molecule type" value="Genomic_DNA"/>
</dbReference>
<organism evidence="1 2">
    <name type="scientific">Pseudomonas veronii</name>
    <dbReference type="NCBI Taxonomy" id="76761"/>
    <lineage>
        <taxon>Bacteria</taxon>
        <taxon>Pseudomonadati</taxon>
        <taxon>Pseudomonadota</taxon>
        <taxon>Gammaproteobacteria</taxon>
        <taxon>Pseudomonadales</taxon>
        <taxon>Pseudomonadaceae</taxon>
        <taxon>Pseudomonas</taxon>
    </lineage>
</organism>
<accession>A0A4P7Y7E6</accession>
<dbReference type="Proteomes" id="UP000298274">
    <property type="component" value="Chromosome"/>
</dbReference>
<protein>
    <submittedName>
        <fullName evidence="1">Uncharacterized protein</fullName>
    </submittedName>
</protein>
<evidence type="ECO:0000313" key="2">
    <source>
        <dbReference type="Proteomes" id="UP000298274"/>
    </source>
</evidence>
<dbReference type="AlphaFoldDB" id="A0A4P7Y7E6"/>